<evidence type="ECO:0000313" key="5">
    <source>
        <dbReference type="Proteomes" id="UP000031876"/>
    </source>
</evidence>
<proteinExistence type="predicted"/>
<name>A0A0B5N8B9_BACTU</name>
<protein>
    <submittedName>
        <fullName evidence="2">Membrane protein</fullName>
    </submittedName>
</protein>
<keyword evidence="4" id="KW-0614">Plasmid</keyword>
<keyword evidence="1" id="KW-0812">Transmembrane</keyword>
<evidence type="ECO:0000256" key="1">
    <source>
        <dbReference type="SAM" id="Phobius"/>
    </source>
</evidence>
<dbReference type="EMBL" id="CP009334">
    <property type="protein sequence ID" value="AJG74004.1"/>
    <property type="molecule type" value="Genomic_DNA"/>
</dbReference>
<reference evidence="2 5" key="1">
    <citation type="journal article" date="2015" name="Genome Announc.">
        <title>Complete genome sequences for 35 biothreat assay-relevant bacillus species.</title>
        <authorList>
            <person name="Johnson S.L."/>
            <person name="Daligault H.E."/>
            <person name="Davenport K.W."/>
            <person name="Jaissle J."/>
            <person name="Frey K.G."/>
            <person name="Ladner J.T."/>
            <person name="Broomall S.M."/>
            <person name="Bishop-Lilly K.A."/>
            <person name="Bruce D.C."/>
            <person name="Gibbons H.S."/>
            <person name="Coyne S.R."/>
            <person name="Lo C.C."/>
            <person name="Meincke L."/>
            <person name="Munk A.C."/>
            <person name="Koroleva G.I."/>
            <person name="Rosenzweig C.N."/>
            <person name="Palacios G.F."/>
            <person name="Redden C.L."/>
            <person name="Minogue T.D."/>
            <person name="Chain P.S."/>
        </authorList>
    </citation>
    <scope>NUCLEOTIDE SEQUENCE [LARGE SCALE GENOMIC DNA]</scope>
    <source>
        <strain evidence="2 5">HD1011</strain>
        <plasmid evidence="2 5">2</plasmid>
    </source>
</reference>
<organism evidence="4 6">
    <name type="scientific">Bacillus thuringiensis</name>
    <dbReference type="NCBI Taxonomy" id="1428"/>
    <lineage>
        <taxon>Bacteria</taxon>
        <taxon>Bacillati</taxon>
        <taxon>Bacillota</taxon>
        <taxon>Bacilli</taxon>
        <taxon>Bacillales</taxon>
        <taxon>Bacillaceae</taxon>
        <taxon>Bacillus</taxon>
        <taxon>Bacillus cereus group</taxon>
    </lineage>
</organism>
<feature type="transmembrane region" description="Helical" evidence="1">
    <location>
        <begin position="12"/>
        <end position="33"/>
    </location>
</feature>
<dbReference type="RefSeq" id="WP_000406981.1">
    <property type="nucleotide sequence ID" value="NZ_CP009334.1"/>
</dbReference>
<evidence type="ECO:0000313" key="6">
    <source>
        <dbReference type="Proteomes" id="UP000501107"/>
    </source>
</evidence>
<dbReference type="EMBL" id="CP053979">
    <property type="protein sequence ID" value="QKH22760.1"/>
    <property type="molecule type" value="Genomic_DNA"/>
</dbReference>
<dbReference type="Proteomes" id="UP000501107">
    <property type="component" value="Plasmid unnamed3"/>
</dbReference>
<gene>
    <name evidence="2" type="ORF">BF38_5797</name>
    <name evidence="3" type="ORF">FO599_01895</name>
    <name evidence="4" type="ORF">FOC89_01885</name>
</gene>
<feature type="transmembrane region" description="Helical" evidence="1">
    <location>
        <begin position="75"/>
        <end position="95"/>
    </location>
</feature>
<reference evidence="4 6" key="3">
    <citation type="submission" date="2020-05" db="EMBL/GenBank/DDBJ databases">
        <title>FDA dAtabase for Regulatory Grade micrObial Sequences (FDA-ARGOS): Supporting development and validation of Infectious Disease Dx tests.</title>
        <authorList>
            <person name="Nelson B."/>
            <person name="Plummer A."/>
            <person name="Tallon L."/>
            <person name="Sadzewicz L."/>
            <person name="Zhao X."/>
            <person name="Vavikolanu K."/>
            <person name="Mehta A."/>
            <person name="Aluvathingal J."/>
            <person name="Nadendla S."/>
            <person name="Myers T."/>
            <person name="Yan Y."/>
            <person name="Sichtig H."/>
        </authorList>
    </citation>
    <scope>NUCLEOTIDE SEQUENCE [LARGE SCALE GENOMIC DNA]</scope>
    <source>
        <strain evidence="4 6">FDAARGOS_795</strain>
        <plasmid evidence="4 6">unnamed3</plasmid>
    </source>
</reference>
<keyword evidence="1" id="KW-1133">Transmembrane helix</keyword>
<dbReference type="EMBL" id="VKQN01000001">
    <property type="protein sequence ID" value="MDR4174884.1"/>
    <property type="molecule type" value="Genomic_DNA"/>
</dbReference>
<geneLocation type="plasmid" evidence="2 5">
    <name>2</name>
</geneLocation>
<evidence type="ECO:0000313" key="4">
    <source>
        <dbReference type="EMBL" id="QKH22760.1"/>
    </source>
</evidence>
<dbReference type="KEGG" id="btw:BF38_5797"/>
<accession>A0A0B5N8B9</accession>
<dbReference type="Proteomes" id="UP000031876">
    <property type="component" value="Plasmid 2"/>
</dbReference>
<dbReference type="Proteomes" id="UP001181533">
    <property type="component" value="Unassembled WGS sequence"/>
</dbReference>
<evidence type="ECO:0000313" key="3">
    <source>
        <dbReference type="EMBL" id="MDR4174884.1"/>
    </source>
</evidence>
<feature type="transmembrane region" description="Helical" evidence="1">
    <location>
        <begin position="45"/>
        <end position="63"/>
    </location>
</feature>
<feature type="transmembrane region" description="Helical" evidence="1">
    <location>
        <begin position="116"/>
        <end position="138"/>
    </location>
</feature>
<reference evidence="3" key="2">
    <citation type="submission" date="2019-07" db="EMBL/GenBank/DDBJ databases">
        <title>Phylogenomic Reclassification of ATCC Bacillus Strains and Various Taxa within the Genus Bacillus.</title>
        <authorList>
            <person name="Riojas M.A."/>
            <person name="Frank A.M."/>
            <person name="Fenn S.L."/>
            <person name="King S.P."/>
            <person name="Brower S.M."/>
            <person name="Hazbon M.H."/>
        </authorList>
    </citation>
    <scope>NUCLEOTIDE SEQUENCE</scope>
    <source>
        <strain evidence="3">ATCC 35646</strain>
    </source>
</reference>
<geneLocation type="plasmid" evidence="4 6">
    <name>unnamed3</name>
</geneLocation>
<keyword evidence="1" id="KW-0472">Membrane</keyword>
<sequence length="141" mass="16869">MEITVSLDVLNIIVRVGILVVQTVIFLSISSLLLFKKDLLDYKRVWIPTVLTIPLYFILIYMGDVIDWSKQTSNMIFFGLMMGSFFPMYFFTYLAKRNYRNKHRYMPKYLEFMLGAFRTFFFLILTLVYGMLIYHFVISFK</sequence>
<evidence type="ECO:0000313" key="2">
    <source>
        <dbReference type="EMBL" id="AJG74004.1"/>
    </source>
</evidence>
<dbReference type="AlphaFoldDB" id="A0A0B5N8B9"/>